<gene>
    <name evidence="2" type="ORF">FHR95_001234</name>
</gene>
<dbReference type="AlphaFoldDB" id="A0A7W5GYI2"/>
<evidence type="ECO:0000313" key="3">
    <source>
        <dbReference type="Proteomes" id="UP000563050"/>
    </source>
</evidence>
<protein>
    <submittedName>
        <fullName evidence="2">Uncharacterized protein</fullName>
    </submittedName>
</protein>
<dbReference type="RefSeq" id="WP_183313755.1">
    <property type="nucleotide sequence ID" value="NZ_JACHXQ010000003.1"/>
</dbReference>
<reference evidence="2 3" key="1">
    <citation type="submission" date="2020-08" db="EMBL/GenBank/DDBJ databases">
        <title>Genomic Encyclopedia of Type Strains, Phase III (KMG-III): the genomes of soil and plant-associated and newly described type strains.</title>
        <authorList>
            <person name="Whitman W."/>
        </authorList>
    </citation>
    <scope>NUCLEOTIDE SEQUENCE [LARGE SCALE GENOMIC DNA]</scope>
    <source>
        <strain evidence="2 3">CECT 7341</strain>
    </source>
</reference>
<dbReference type="EMBL" id="JACHXQ010000003">
    <property type="protein sequence ID" value="MBB3183680.1"/>
    <property type="molecule type" value="Genomic_DNA"/>
</dbReference>
<keyword evidence="3" id="KW-1185">Reference proteome</keyword>
<accession>A0A7W5GYI2</accession>
<evidence type="ECO:0000313" key="2">
    <source>
        <dbReference type="EMBL" id="MBB3183680.1"/>
    </source>
</evidence>
<proteinExistence type="predicted"/>
<feature type="compositionally biased region" description="Basic and acidic residues" evidence="1">
    <location>
        <begin position="39"/>
        <end position="49"/>
    </location>
</feature>
<dbReference type="Proteomes" id="UP000563050">
    <property type="component" value="Unassembled WGS sequence"/>
</dbReference>
<comment type="caution">
    <text evidence="2">The sequence shown here is derived from an EMBL/GenBank/DDBJ whole genome shotgun (WGS) entry which is preliminary data.</text>
</comment>
<sequence>MGGDDISRLEKGAIDLERLPAIDLDSLPELDLEPPAIDLTHDTGEEGER</sequence>
<name>A0A7W5GYI2_9GAMM</name>
<feature type="region of interest" description="Disordered" evidence="1">
    <location>
        <begin position="26"/>
        <end position="49"/>
    </location>
</feature>
<evidence type="ECO:0000256" key="1">
    <source>
        <dbReference type="SAM" id="MobiDB-lite"/>
    </source>
</evidence>
<organism evidence="2 3">
    <name type="scientific">Halomonas fontilapidosi</name>
    <dbReference type="NCBI Taxonomy" id="616675"/>
    <lineage>
        <taxon>Bacteria</taxon>
        <taxon>Pseudomonadati</taxon>
        <taxon>Pseudomonadota</taxon>
        <taxon>Gammaproteobacteria</taxon>
        <taxon>Oceanospirillales</taxon>
        <taxon>Halomonadaceae</taxon>
        <taxon>Halomonas</taxon>
    </lineage>
</organism>